<accession>A0AAQ1SRZ4</accession>
<evidence type="ECO:0000313" key="1">
    <source>
        <dbReference type="EMBL" id="SPO58940.1"/>
    </source>
</evidence>
<organism evidence="1 2">
    <name type="scientific">Pseudomonas inefficax</name>
    <dbReference type="NCBI Taxonomy" id="2078786"/>
    <lineage>
        <taxon>Bacteria</taxon>
        <taxon>Pseudomonadati</taxon>
        <taxon>Pseudomonadota</taxon>
        <taxon>Gammaproteobacteria</taxon>
        <taxon>Pseudomonadales</taxon>
        <taxon>Pseudomonadaceae</taxon>
        <taxon>Pseudomonas</taxon>
    </lineage>
</organism>
<dbReference type="Proteomes" id="UP000294335">
    <property type="component" value="Unassembled WGS sequence"/>
</dbReference>
<gene>
    <name evidence="1" type="ORF">JV551A3_V1_370008</name>
</gene>
<dbReference type="EMBL" id="OPYN01000037">
    <property type="protein sequence ID" value="SPO58940.1"/>
    <property type="molecule type" value="Genomic_DNA"/>
</dbReference>
<evidence type="ECO:0000313" key="2">
    <source>
        <dbReference type="Proteomes" id="UP000294335"/>
    </source>
</evidence>
<dbReference type="AlphaFoldDB" id="A0AAQ1SRZ4"/>
<comment type="caution">
    <text evidence="1">The sequence shown here is derived from an EMBL/GenBank/DDBJ whole genome shotgun (WGS) entry which is preliminary data.</text>
</comment>
<sequence>MDSPRQAGTPIFAGGATGRATMFLHVQRALIDDQTWAHGGAQGNALDVDTFRGSWLDTLQVSDQGFNVFLQLAGFEADLANGGVDDTVLVGTVANLTSLGVLDGAGYVWGHGTNFRVRHQAARTQNLTQLTYNAHGIRRCDDDVIVQVAAFHFGSQVVHTYAVSAGSQSGFSSWTLGEDSNANGLASAVWQHGSATYDLVGFTRVNTEVNGDVVGLYELGSRQRSQQSGRFFEVVGLACFDFLGDRLLAFGQLSHYTPSTFRPMLRAEPAMVRTAASRSAAVRSACLALAMSSS</sequence>
<reference evidence="1 2" key="1">
    <citation type="submission" date="2018-02" db="EMBL/GenBank/DDBJ databases">
        <authorList>
            <person name="Dubost A."/>
        </authorList>
    </citation>
    <scope>NUCLEOTIDE SEQUENCE [LARGE SCALE GENOMIC DNA]</scope>
    <source>
        <strain evidence="2">JV551A3</strain>
    </source>
</reference>
<dbReference type="AntiFam" id="ANF00231">
    <property type="entry name" value="Shadow ORF (opposite rplA)"/>
</dbReference>
<protein>
    <submittedName>
        <fullName evidence="1">Uncharacterized protein</fullName>
    </submittedName>
</protein>
<keyword evidence="2" id="KW-1185">Reference proteome</keyword>
<name>A0AAQ1SRZ4_9PSED</name>
<proteinExistence type="predicted"/>